<keyword evidence="4" id="KW-1185">Reference proteome</keyword>
<dbReference type="InterPro" id="IPR000048">
    <property type="entry name" value="IQ_motif_EF-hand-BS"/>
</dbReference>
<dbReference type="EMBL" id="GG662557">
    <property type="protein sequence ID" value="EAS01709.2"/>
    <property type="molecule type" value="Genomic_DNA"/>
</dbReference>
<dbReference type="GeneID" id="7832231"/>
<dbReference type="Pfam" id="PF24923">
    <property type="entry name" value="ATP-grasp_IQCH"/>
    <property type="match status" value="1"/>
</dbReference>
<dbReference type="PROSITE" id="PS50096">
    <property type="entry name" value="IQ"/>
    <property type="match status" value="1"/>
</dbReference>
<dbReference type="HOGENOM" id="CLU_276289_0_0_1"/>
<dbReference type="OrthoDB" id="2117703at2759"/>
<evidence type="ECO:0000313" key="3">
    <source>
        <dbReference type="EMBL" id="EAS01709.2"/>
    </source>
</evidence>
<dbReference type="Proteomes" id="UP000009168">
    <property type="component" value="Unassembled WGS sequence"/>
</dbReference>
<organism evidence="3 4">
    <name type="scientific">Tetrahymena thermophila (strain SB210)</name>
    <dbReference type="NCBI Taxonomy" id="312017"/>
    <lineage>
        <taxon>Eukaryota</taxon>
        <taxon>Sar</taxon>
        <taxon>Alveolata</taxon>
        <taxon>Ciliophora</taxon>
        <taxon>Intramacronucleata</taxon>
        <taxon>Oligohymenophorea</taxon>
        <taxon>Hymenostomatida</taxon>
        <taxon>Tetrahymenina</taxon>
        <taxon>Tetrahymenidae</taxon>
        <taxon>Tetrahymena</taxon>
    </lineage>
</organism>
<dbReference type="Pfam" id="PF00612">
    <property type="entry name" value="IQ"/>
    <property type="match status" value="1"/>
</dbReference>
<dbReference type="SUPFAM" id="SSF52540">
    <property type="entry name" value="P-loop containing nucleoside triphosphate hydrolases"/>
    <property type="match status" value="1"/>
</dbReference>
<name>Q23YU6_TETTS</name>
<dbReference type="eggNOG" id="ENOG502QSF3">
    <property type="taxonomic scope" value="Eukaryota"/>
</dbReference>
<protein>
    <submittedName>
        <fullName evidence="3">IQ calmodulin-binding motif protein</fullName>
    </submittedName>
</protein>
<gene>
    <name evidence="3" type="ORF">TTHERM_00858120</name>
</gene>
<reference evidence="4" key="1">
    <citation type="journal article" date="2006" name="PLoS Biol.">
        <title>Macronuclear genome sequence of the ciliate Tetrahymena thermophila, a model eukaryote.</title>
        <authorList>
            <person name="Eisen J.A."/>
            <person name="Coyne R.S."/>
            <person name="Wu M."/>
            <person name="Wu D."/>
            <person name="Thiagarajan M."/>
            <person name="Wortman J.R."/>
            <person name="Badger J.H."/>
            <person name="Ren Q."/>
            <person name="Amedeo P."/>
            <person name="Jones K.M."/>
            <person name="Tallon L.J."/>
            <person name="Delcher A.L."/>
            <person name="Salzberg S.L."/>
            <person name="Silva J.C."/>
            <person name="Haas B.J."/>
            <person name="Majoros W.H."/>
            <person name="Farzad M."/>
            <person name="Carlton J.M."/>
            <person name="Smith R.K. Jr."/>
            <person name="Garg J."/>
            <person name="Pearlman R.E."/>
            <person name="Karrer K.M."/>
            <person name="Sun L."/>
            <person name="Manning G."/>
            <person name="Elde N.C."/>
            <person name="Turkewitz A.P."/>
            <person name="Asai D.J."/>
            <person name="Wilkes D.E."/>
            <person name="Wang Y."/>
            <person name="Cai H."/>
            <person name="Collins K."/>
            <person name="Stewart B.A."/>
            <person name="Lee S.R."/>
            <person name="Wilamowska K."/>
            <person name="Weinberg Z."/>
            <person name="Ruzzo W.L."/>
            <person name="Wloga D."/>
            <person name="Gaertig J."/>
            <person name="Frankel J."/>
            <person name="Tsao C.-C."/>
            <person name="Gorovsky M.A."/>
            <person name="Keeling P.J."/>
            <person name="Waller R.F."/>
            <person name="Patron N.J."/>
            <person name="Cherry J.M."/>
            <person name="Stover N.A."/>
            <person name="Krieger C.J."/>
            <person name="del Toro C."/>
            <person name="Ryder H.F."/>
            <person name="Williamson S.C."/>
            <person name="Barbeau R.A."/>
            <person name="Hamilton E.P."/>
            <person name="Orias E."/>
        </authorList>
    </citation>
    <scope>NUCLEOTIDE SEQUENCE [LARGE SCALE GENOMIC DNA]</scope>
    <source>
        <strain evidence="4">SB210</strain>
    </source>
</reference>
<dbReference type="PANTHER" id="PTHR14465">
    <property type="entry name" value="IQ DOMAIN-CONTAINING PROTEIN H"/>
    <property type="match status" value="1"/>
</dbReference>
<proteinExistence type="predicted"/>
<dbReference type="CDD" id="cd23767">
    <property type="entry name" value="IQCD"/>
    <property type="match status" value="1"/>
</dbReference>
<sequence length="1159" mass="133229">MISEEIGKYYSSTQKELVNLKQQLNQLQSNNKFSDQNINGIYGSIQNNVSKINNEIENRLEDLFYKMMNNHNSTVQELKGVEIINQQDSQAGLQNNNEFQTLSSPSLLHHKSHSLLQNNSSERFLLRRENTQSTALLSNKLSQQSLQVGNALKKESFLPSFIKDHSQGDPRQKPFGKKFYRAKYISQKNLEKINSDKVLQENLINDNRKKSAKQKSQFFDLINSNQKEGLFEMINKGKISKNIDLSSAFFGQGLNSMALQKPIKFADAKEKFVKRTVNSGSLGQDLQTFKLEPVESSLPQINQNQKAQGMFNKTSEKKLKTVNVQSNSLGLAVNSQFMLEGTGQQKSKEIIDTTQNDELNLVSLDPKTYPEVLDQYSLHHFIIRKGRTLEETPEFQSYKRTYIKEWLFIITIIRSLEKLMKDYDISIATVDGKALSQFAALKKQPDIADLIQCCVNKDEILKVIKVPKLLYKGPEGLNKAAIRIQSVWKGYICMKQYERLKVMIEKVKLIQRYIRLFQNKKRTQNIIRNKGQDDIDYVKVLQMKLMEDWPVMKLKQRVEIHINTFSYDELKRLSMEKVSQRQNMQITRIFALKDPNLEIIYISPYELPSEVVNYYYKILELGDISDFRSRLHFISPEKAYDFPSHYSTSRLLLYSPKALKRIRNLIKGKQAYIVPGYPSNDDIKLAKSIDVPLMSGDPQQHMICSTKSGAKRIFNQCEIPTAPGAYEIYEEKEFINTLAILILNNIRVDTWLFKIDDEVGSRGIAYLNVDSIAFLKKLRKQAIQIEIGQELLVQLQQILADKLPTKVKMAVPSLFQYGYKEYLNQFILKGGIIEACPTCTFSQVSSPSIFFHIDPLGEIKVLGSYDRINGSLYRVIGCSGPQQSLPNMNLEMISNTLGKTLYSRNIFGYVSIDLISFPDPQNPNSHPLFWAVGLDCFLNNYAASCFYFYFLVKGHSDPINGQCILEPSQSNQQANSQINSIVSMVSQNQTNLSIEMQQKNKQLSNLKSTQSSQILPNFINETRSFVYFPYVQHSGLEQLQYKTFFHLCRIESVSFDLEKRMGSTFILLDSLQSSLVGIMAVAENQLLGLKYLNDTLKFLQKHLGNINDKFNGFNKEGRTDKIYFSDLISRLKLILRKYDQVVNYVPKQRNSTYKNSIYL</sequence>
<feature type="coiled-coil region" evidence="1">
    <location>
        <begin position="10"/>
        <end position="37"/>
    </location>
</feature>
<dbReference type="InterPro" id="IPR038752">
    <property type="entry name" value="IQCH"/>
</dbReference>
<evidence type="ECO:0000313" key="4">
    <source>
        <dbReference type="Proteomes" id="UP000009168"/>
    </source>
</evidence>
<dbReference type="Gene3D" id="1.20.5.190">
    <property type="match status" value="1"/>
</dbReference>
<dbReference type="KEGG" id="tet:TTHERM_00858120"/>
<dbReference type="AlphaFoldDB" id="Q23YU6"/>
<dbReference type="InterPro" id="IPR027417">
    <property type="entry name" value="P-loop_NTPase"/>
</dbReference>
<dbReference type="PANTHER" id="PTHR14465:SF0">
    <property type="entry name" value="IQ DOMAIN-CONTAINING PROTEIN H"/>
    <property type="match status" value="1"/>
</dbReference>
<evidence type="ECO:0000259" key="2">
    <source>
        <dbReference type="Pfam" id="PF24923"/>
    </source>
</evidence>
<evidence type="ECO:0000256" key="1">
    <source>
        <dbReference type="SAM" id="Coils"/>
    </source>
</evidence>
<dbReference type="InterPro" id="IPR056855">
    <property type="entry name" value="ATP-grasp_IQCH"/>
</dbReference>
<keyword evidence="1" id="KW-0175">Coiled coil</keyword>
<dbReference type="RefSeq" id="XP_001021954.2">
    <property type="nucleotide sequence ID" value="XM_001021954.2"/>
</dbReference>
<dbReference type="InParanoid" id="Q23YU6"/>
<accession>Q23YU6</accession>
<feature type="domain" description="IQCH-like ATP-grasp" evidence="2">
    <location>
        <begin position="698"/>
        <end position="957"/>
    </location>
</feature>